<evidence type="ECO:0000313" key="11">
    <source>
        <dbReference type="EMBL" id="MBO8454584.1"/>
    </source>
</evidence>
<organism evidence="11 12">
    <name type="scientific">Candidatus Cryptobacteroides gallistercoris</name>
    <dbReference type="NCBI Taxonomy" id="2840765"/>
    <lineage>
        <taxon>Bacteria</taxon>
        <taxon>Pseudomonadati</taxon>
        <taxon>Bacteroidota</taxon>
        <taxon>Bacteroidia</taxon>
        <taxon>Bacteroidales</taxon>
        <taxon>Candidatus Cryptobacteroides</taxon>
    </lineage>
</organism>
<sequence length="158" mass="17497">MCAPAAGEDAGSGKLFERIDSTGFILIDKENLFLILYDEDKNIEKIYGIACAVNYGNKEFRGDNKTPEGRFTINEVLYAKDIPHDFNDGKGPVAGAYGPWFLRLDVPGFRDIGIHGTHLPNSIGTRCTEGCIRMKNDDITDLKEKVFVGMPVIILPDK</sequence>
<evidence type="ECO:0000256" key="3">
    <source>
        <dbReference type="ARBA" id="ARBA00022676"/>
    </source>
</evidence>
<dbReference type="SUPFAM" id="SSF141523">
    <property type="entry name" value="L,D-transpeptidase catalytic domain-like"/>
    <property type="match status" value="1"/>
</dbReference>
<dbReference type="Gene3D" id="2.40.440.10">
    <property type="entry name" value="L,D-transpeptidase catalytic domain-like"/>
    <property type="match status" value="1"/>
</dbReference>
<evidence type="ECO:0000256" key="7">
    <source>
        <dbReference type="ARBA" id="ARBA00022984"/>
    </source>
</evidence>
<evidence type="ECO:0000256" key="8">
    <source>
        <dbReference type="ARBA" id="ARBA00023316"/>
    </source>
</evidence>
<name>A0A940IH44_9BACT</name>
<dbReference type="GO" id="GO:0018104">
    <property type="term" value="P:peptidoglycan-protein cross-linking"/>
    <property type="evidence" value="ECO:0007669"/>
    <property type="project" value="TreeGrafter"/>
</dbReference>
<dbReference type="PANTHER" id="PTHR30582:SF24">
    <property type="entry name" value="L,D-TRANSPEPTIDASE ERFK_SRFK-RELATED"/>
    <property type="match status" value="1"/>
</dbReference>
<dbReference type="EMBL" id="JADIMJ010000117">
    <property type="protein sequence ID" value="MBO8454584.1"/>
    <property type="molecule type" value="Genomic_DNA"/>
</dbReference>
<keyword evidence="5" id="KW-0378">Hydrolase</keyword>
<reference evidence="11" key="1">
    <citation type="submission" date="2020-10" db="EMBL/GenBank/DDBJ databases">
        <authorList>
            <person name="Gilroy R."/>
        </authorList>
    </citation>
    <scope>NUCLEOTIDE SEQUENCE</scope>
    <source>
        <strain evidence="11">F1-3629</strain>
    </source>
</reference>
<dbReference type="PROSITE" id="PS52029">
    <property type="entry name" value="LD_TPASE"/>
    <property type="match status" value="1"/>
</dbReference>
<keyword evidence="4" id="KW-0808">Transferase</keyword>
<feature type="domain" description="L,D-TPase catalytic" evidence="10">
    <location>
        <begin position="23"/>
        <end position="155"/>
    </location>
</feature>
<dbReference type="GO" id="GO:0005576">
    <property type="term" value="C:extracellular region"/>
    <property type="evidence" value="ECO:0007669"/>
    <property type="project" value="TreeGrafter"/>
</dbReference>
<evidence type="ECO:0000313" key="12">
    <source>
        <dbReference type="Proteomes" id="UP000771749"/>
    </source>
</evidence>
<dbReference type="InterPro" id="IPR050979">
    <property type="entry name" value="LD-transpeptidase"/>
</dbReference>
<dbReference type="AlphaFoldDB" id="A0A940IH44"/>
<protein>
    <submittedName>
        <fullName evidence="11">L,D-transpeptidase</fullName>
    </submittedName>
</protein>
<dbReference type="GO" id="GO:0016757">
    <property type="term" value="F:glycosyltransferase activity"/>
    <property type="evidence" value="ECO:0007669"/>
    <property type="project" value="UniProtKB-KW"/>
</dbReference>
<dbReference type="PANTHER" id="PTHR30582">
    <property type="entry name" value="L,D-TRANSPEPTIDASE"/>
    <property type="match status" value="1"/>
</dbReference>
<evidence type="ECO:0000256" key="2">
    <source>
        <dbReference type="ARBA" id="ARBA00005992"/>
    </source>
</evidence>
<feature type="active site" description="Nucleophile" evidence="9">
    <location>
        <position position="131"/>
    </location>
</feature>
<keyword evidence="7 9" id="KW-0573">Peptidoglycan synthesis</keyword>
<evidence type="ECO:0000256" key="5">
    <source>
        <dbReference type="ARBA" id="ARBA00022801"/>
    </source>
</evidence>
<proteinExistence type="inferred from homology"/>
<evidence type="ECO:0000256" key="1">
    <source>
        <dbReference type="ARBA" id="ARBA00004752"/>
    </source>
</evidence>
<dbReference type="InterPro" id="IPR005490">
    <property type="entry name" value="LD_TPept_cat_dom"/>
</dbReference>
<keyword evidence="6 9" id="KW-0133">Cell shape</keyword>
<keyword evidence="3" id="KW-0328">Glycosyltransferase</keyword>
<dbReference type="InterPro" id="IPR038063">
    <property type="entry name" value="Transpep_catalytic_dom"/>
</dbReference>
<comment type="pathway">
    <text evidence="1 9">Cell wall biogenesis; peptidoglycan biosynthesis.</text>
</comment>
<comment type="similarity">
    <text evidence="2">Belongs to the YkuD family.</text>
</comment>
<evidence type="ECO:0000256" key="6">
    <source>
        <dbReference type="ARBA" id="ARBA00022960"/>
    </source>
</evidence>
<comment type="caution">
    <text evidence="11">The sequence shown here is derived from an EMBL/GenBank/DDBJ whole genome shotgun (WGS) entry which is preliminary data.</text>
</comment>
<dbReference type="CDD" id="cd16913">
    <property type="entry name" value="YkuD_like"/>
    <property type="match status" value="1"/>
</dbReference>
<dbReference type="GO" id="GO:0071555">
    <property type="term" value="P:cell wall organization"/>
    <property type="evidence" value="ECO:0007669"/>
    <property type="project" value="UniProtKB-UniRule"/>
</dbReference>
<feature type="active site" description="Proton donor/acceptor" evidence="9">
    <location>
        <position position="115"/>
    </location>
</feature>
<evidence type="ECO:0000256" key="4">
    <source>
        <dbReference type="ARBA" id="ARBA00022679"/>
    </source>
</evidence>
<dbReference type="Pfam" id="PF03734">
    <property type="entry name" value="YkuD"/>
    <property type="match status" value="1"/>
</dbReference>
<accession>A0A940IH44</accession>
<evidence type="ECO:0000256" key="9">
    <source>
        <dbReference type="PROSITE-ProRule" id="PRU01373"/>
    </source>
</evidence>
<reference evidence="11" key="2">
    <citation type="journal article" date="2021" name="PeerJ">
        <title>Extensive microbial diversity within the chicken gut microbiome revealed by metagenomics and culture.</title>
        <authorList>
            <person name="Gilroy R."/>
            <person name="Ravi A."/>
            <person name="Getino M."/>
            <person name="Pursley I."/>
            <person name="Horton D.L."/>
            <person name="Alikhan N.F."/>
            <person name="Baker D."/>
            <person name="Gharbi K."/>
            <person name="Hall N."/>
            <person name="Watson M."/>
            <person name="Adriaenssens E.M."/>
            <person name="Foster-Nyarko E."/>
            <person name="Jarju S."/>
            <person name="Secka A."/>
            <person name="Antonio M."/>
            <person name="Oren A."/>
            <person name="Chaudhuri R.R."/>
            <person name="La Ragione R."/>
            <person name="Hildebrand F."/>
            <person name="Pallen M.J."/>
        </authorList>
    </citation>
    <scope>NUCLEOTIDE SEQUENCE</scope>
    <source>
        <strain evidence="11">F1-3629</strain>
    </source>
</reference>
<dbReference type="Proteomes" id="UP000771749">
    <property type="component" value="Unassembled WGS sequence"/>
</dbReference>
<keyword evidence="8 9" id="KW-0961">Cell wall biogenesis/degradation</keyword>
<dbReference type="GO" id="GO:0008360">
    <property type="term" value="P:regulation of cell shape"/>
    <property type="evidence" value="ECO:0007669"/>
    <property type="project" value="UniProtKB-UniRule"/>
</dbReference>
<evidence type="ECO:0000259" key="10">
    <source>
        <dbReference type="PROSITE" id="PS52029"/>
    </source>
</evidence>
<dbReference type="GO" id="GO:0071972">
    <property type="term" value="F:peptidoglycan L,D-transpeptidase activity"/>
    <property type="evidence" value="ECO:0007669"/>
    <property type="project" value="TreeGrafter"/>
</dbReference>
<gene>
    <name evidence="11" type="ORF">IAC07_07680</name>
</gene>